<name>A0ABS8C7G3_9ALTE</name>
<feature type="transmembrane region" description="Helical" evidence="1">
    <location>
        <begin position="67"/>
        <end position="87"/>
    </location>
</feature>
<feature type="transmembrane region" description="Helical" evidence="1">
    <location>
        <begin position="99"/>
        <end position="120"/>
    </location>
</feature>
<feature type="transmembrane region" description="Helical" evidence="1">
    <location>
        <begin position="12"/>
        <end position="30"/>
    </location>
</feature>
<gene>
    <name evidence="2" type="ORF">JAO78_015605</name>
</gene>
<keyword evidence="1" id="KW-1133">Transmembrane helix</keyword>
<organism evidence="2 3">
    <name type="scientific">Alishewanella maricola</name>
    <dbReference type="NCBI Taxonomy" id="2795740"/>
    <lineage>
        <taxon>Bacteria</taxon>
        <taxon>Pseudomonadati</taxon>
        <taxon>Pseudomonadota</taxon>
        <taxon>Gammaproteobacteria</taxon>
        <taxon>Alteromonadales</taxon>
        <taxon>Alteromonadaceae</taxon>
        <taxon>Alishewanella</taxon>
    </lineage>
</organism>
<dbReference type="EMBL" id="JAEINI020000017">
    <property type="protein sequence ID" value="MCB5228236.1"/>
    <property type="molecule type" value="Genomic_DNA"/>
</dbReference>
<protein>
    <submittedName>
        <fullName evidence="2">DUF423 domain-containing protein</fullName>
    </submittedName>
</protein>
<accession>A0ABS8C7G3</accession>
<proteinExistence type="predicted"/>
<dbReference type="Pfam" id="PF04241">
    <property type="entry name" value="DUF423"/>
    <property type="match status" value="1"/>
</dbReference>
<sequence length="123" mass="13411">MQFWMKLSRSLAALYGAAVVALAALLMHLWQSVLSPDAATRIVIALALLALHSLALLQLDRKTGSRLLALTAALWQLGIWLFCWTLLAGALQLPGYFSALAPLGGQSFILGWLVLAIANWRRD</sequence>
<feature type="transmembrane region" description="Helical" evidence="1">
    <location>
        <begin position="42"/>
        <end position="60"/>
    </location>
</feature>
<evidence type="ECO:0000313" key="2">
    <source>
        <dbReference type="EMBL" id="MCB5228236.1"/>
    </source>
</evidence>
<dbReference type="Proteomes" id="UP000633814">
    <property type="component" value="Unassembled WGS sequence"/>
</dbReference>
<evidence type="ECO:0000256" key="1">
    <source>
        <dbReference type="SAM" id="Phobius"/>
    </source>
</evidence>
<keyword evidence="1" id="KW-0472">Membrane</keyword>
<dbReference type="RefSeq" id="WP_226752300.1">
    <property type="nucleotide sequence ID" value="NZ_JAEINI020000017.1"/>
</dbReference>
<keyword evidence="1" id="KW-0812">Transmembrane</keyword>
<evidence type="ECO:0000313" key="3">
    <source>
        <dbReference type="Proteomes" id="UP000633814"/>
    </source>
</evidence>
<keyword evidence="3" id="KW-1185">Reference proteome</keyword>
<reference evidence="2 3" key="1">
    <citation type="submission" date="2021-10" db="EMBL/GenBank/DDBJ databases">
        <title>Alishewanella koreense sp. nov. isolated from seawater of southwestern coast in South Korea and the proposal for the reclassification of Rheinheimera perlucida and Rheinheimera tuosuensis as Arsukibacterium perlucida and Arsukibacterium tuosuensis.</title>
        <authorList>
            <person name="Kim K.H."/>
            <person name="Ruan W."/>
            <person name="Kim K.R."/>
            <person name="Baek J.H."/>
            <person name="Jeon C.O."/>
        </authorList>
    </citation>
    <scope>NUCLEOTIDE SEQUENCE [LARGE SCALE GENOMIC DNA]</scope>
    <source>
        <strain evidence="2 3">16-MA</strain>
    </source>
</reference>
<dbReference type="InterPro" id="IPR006696">
    <property type="entry name" value="DUF423"/>
</dbReference>
<comment type="caution">
    <text evidence="2">The sequence shown here is derived from an EMBL/GenBank/DDBJ whole genome shotgun (WGS) entry which is preliminary data.</text>
</comment>